<dbReference type="GeneID" id="59351123"/>
<evidence type="ECO:0000313" key="7">
    <source>
        <dbReference type="Proteomes" id="UP000636479"/>
    </source>
</evidence>
<dbReference type="Pfam" id="PF00005">
    <property type="entry name" value="ABC_tran"/>
    <property type="match status" value="2"/>
</dbReference>
<dbReference type="EMBL" id="JACAZF010000012">
    <property type="protein sequence ID" value="KAF7291848.1"/>
    <property type="molecule type" value="Genomic_DNA"/>
</dbReference>
<feature type="region of interest" description="Disordered" evidence="4">
    <location>
        <begin position="1"/>
        <end position="58"/>
    </location>
</feature>
<dbReference type="PROSITE" id="PS00211">
    <property type="entry name" value="ABC_TRANSPORTER_1"/>
    <property type="match status" value="1"/>
</dbReference>
<dbReference type="GO" id="GO:0016887">
    <property type="term" value="F:ATP hydrolysis activity"/>
    <property type="evidence" value="ECO:0007669"/>
    <property type="project" value="InterPro"/>
</dbReference>
<dbReference type="SMART" id="SM00382">
    <property type="entry name" value="AAA"/>
    <property type="match status" value="2"/>
</dbReference>
<dbReference type="PROSITE" id="PS50893">
    <property type="entry name" value="ABC_TRANSPORTER_2"/>
    <property type="match status" value="2"/>
</dbReference>
<protein>
    <recommendedName>
        <fullName evidence="5">ABC transporter domain-containing protein</fullName>
    </recommendedName>
</protein>
<dbReference type="GO" id="GO:0005524">
    <property type="term" value="F:ATP binding"/>
    <property type="evidence" value="ECO:0007669"/>
    <property type="project" value="UniProtKB-KW"/>
</dbReference>
<gene>
    <name evidence="6" type="ORF">MIND_01210000</name>
</gene>
<name>A0A8H6S3X0_9AGAR</name>
<dbReference type="Gene3D" id="3.40.50.300">
    <property type="entry name" value="P-loop containing nucleotide triphosphate hydrolases"/>
    <property type="match status" value="3"/>
</dbReference>
<sequence length="650" mass="71676">MPPSASKQKRLAEKAAKKAAAEPKGDDSTSGTPTGSTLQSRNGSSTNTPMTNLSAANSQENLTITTMAKLNIATDRSAAGVLVSDVKGRDIKIDAYTLSFHGRLLFENAEIQLNYGQRYGLLGQNGSGKSTFLQSIAARDIEIPPHIDIYLVSGEAEPSETNAVDFIVASARAKVAKLEAHIEQLSMADDVDELALDAAYEQLEEMDPSTFETKAGSILHGLGFSQTMMKKPTKDMSGGWRMRVALARALFVKPHLLLLDEPTNHLDLGAVVWLEAYLSTYNHILVITSHSQDFMDSVCTNIMDLTPKKKMVYYTGNYTTYVRTKQENEVNQMKAYHKQQEEIAHIKKPVPVCAQFIASAGTYANLVRQAKSKQKIIDKMEAAGLIEKIEVGKPLRFNFEDVKKLPPPIIAFDRVAFSYSGAKKDYLYENLSFGIDMDARVAILGANGTGKSTLLHLITGALQPVEGTVSKHAALKLAKYSQHSADQLPYDSSPIEYFQQLFSQRFPEIDLQGWRSQLGRFGLSGAHQTAPIKQLSDGLRNRVVFAQLAMEHPHILLLDEPTNHLDMESIDALARAIKEFEGGVVIVSHDFRLISQVAEELWEVADHTIKNLTKMDISIMDYKKNLVKQSNAAIEKAKLFSKSTGGRGRA</sequence>
<dbReference type="RefSeq" id="XP_037214575.1">
    <property type="nucleotide sequence ID" value="XM_037368607.1"/>
</dbReference>
<evidence type="ECO:0000313" key="6">
    <source>
        <dbReference type="EMBL" id="KAF7291848.1"/>
    </source>
</evidence>
<dbReference type="InterPro" id="IPR027417">
    <property type="entry name" value="P-loop_NTPase"/>
</dbReference>
<feature type="compositionally biased region" description="Low complexity" evidence="4">
    <location>
        <begin position="28"/>
        <end position="37"/>
    </location>
</feature>
<dbReference type="OrthoDB" id="2110130at2759"/>
<feature type="compositionally biased region" description="Polar residues" evidence="4">
    <location>
        <begin position="38"/>
        <end position="58"/>
    </location>
</feature>
<evidence type="ECO:0000259" key="5">
    <source>
        <dbReference type="PROSITE" id="PS50893"/>
    </source>
</evidence>
<comment type="caution">
    <text evidence="6">The sequence shown here is derived from an EMBL/GenBank/DDBJ whole genome shotgun (WGS) entry which is preliminary data.</text>
</comment>
<reference evidence="6" key="1">
    <citation type="submission" date="2020-05" db="EMBL/GenBank/DDBJ databases">
        <title>Mycena genomes resolve the evolution of fungal bioluminescence.</title>
        <authorList>
            <person name="Tsai I.J."/>
        </authorList>
    </citation>
    <scope>NUCLEOTIDE SEQUENCE</scope>
    <source>
        <strain evidence="6">171206Taipei</strain>
    </source>
</reference>
<feature type="domain" description="ABC transporter" evidence="5">
    <location>
        <begin position="91"/>
        <end position="342"/>
    </location>
</feature>
<dbReference type="AlphaFoldDB" id="A0A8H6S3X0"/>
<evidence type="ECO:0000256" key="4">
    <source>
        <dbReference type="SAM" id="MobiDB-lite"/>
    </source>
</evidence>
<evidence type="ECO:0000256" key="3">
    <source>
        <dbReference type="ARBA" id="ARBA00022840"/>
    </source>
</evidence>
<accession>A0A8H6S3X0</accession>
<feature type="compositionally biased region" description="Basic and acidic residues" evidence="4">
    <location>
        <begin position="10"/>
        <end position="27"/>
    </location>
</feature>
<evidence type="ECO:0000256" key="2">
    <source>
        <dbReference type="ARBA" id="ARBA00022741"/>
    </source>
</evidence>
<dbReference type="PANTHER" id="PTHR19211">
    <property type="entry name" value="ATP-BINDING TRANSPORT PROTEIN-RELATED"/>
    <property type="match status" value="1"/>
</dbReference>
<feature type="domain" description="ABC transporter" evidence="5">
    <location>
        <begin position="410"/>
        <end position="631"/>
    </location>
</feature>
<evidence type="ECO:0000256" key="1">
    <source>
        <dbReference type="ARBA" id="ARBA00022737"/>
    </source>
</evidence>
<keyword evidence="7" id="KW-1185">Reference proteome</keyword>
<dbReference type="InterPro" id="IPR050611">
    <property type="entry name" value="ABCF"/>
</dbReference>
<dbReference type="FunFam" id="3.40.50.300:FF:000104">
    <property type="entry name" value="ATP-binding cassette sub-family F member 3"/>
    <property type="match status" value="1"/>
</dbReference>
<dbReference type="FunFam" id="3.40.50.300:FF:002709">
    <property type="entry name" value="Probable iron inhibited ABC transporter 2"/>
    <property type="match status" value="1"/>
</dbReference>
<keyword evidence="2" id="KW-0547">Nucleotide-binding</keyword>
<keyword evidence="3" id="KW-0067">ATP-binding</keyword>
<dbReference type="InterPro" id="IPR017871">
    <property type="entry name" value="ABC_transporter-like_CS"/>
</dbReference>
<organism evidence="6 7">
    <name type="scientific">Mycena indigotica</name>
    <dbReference type="NCBI Taxonomy" id="2126181"/>
    <lineage>
        <taxon>Eukaryota</taxon>
        <taxon>Fungi</taxon>
        <taxon>Dikarya</taxon>
        <taxon>Basidiomycota</taxon>
        <taxon>Agaricomycotina</taxon>
        <taxon>Agaricomycetes</taxon>
        <taxon>Agaricomycetidae</taxon>
        <taxon>Agaricales</taxon>
        <taxon>Marasmiineae</taxon>
        <taxon>Mycenaceae</taxon>
        <taxon>Mycena</taxon>
    </lineage>
</organism>
<keyword evidence="1" id="KW-0677">Repeat</keyword>
<dbReference type="PANTHER" id="PTHR19211:SF15">
    <property type="entry name" value="ATP-BINDING CASSETTE SUB-FAMILY F MEMBER 2"/>
    <property type="match status" value="1"/>
</dbReference>
<dbReference type="CDD" id="cd03221">
    <property type="entry name" value="ABCF_EF-3"/>
    <property type="match status" value="2"/>
</dbReference>
<dbReference type="Pfam" id="PF12848">
    <property type="entry name" value="ABC_tran_Xtn"/>
    <property type="match status" value="1"/>
</dbReference>
<dbReference type="Proteomes" id="UP000636479">
    <property type="component" value="Unassembled WGS sequence"/>
</dbReference>
<dbReference type="InterPro" id="IPR003439">
    <property type="entry name" value="ABC_transporter-like_ATP-bd"/>
</dbReference>
<dbReference type="InterPro" id="IPR032781">
    <property type="entry name" value="ABC_tran_Xtn"/>
</dbReference>
<dbReference type="InterPro" id="IPR003593">
    <property type="entry name" value="AAA+_ATPase"/>
</dbReference>
<dbReference type="SUPFAM" id="SSF52540">
    <property type="entry name" value="P-loop containing nucleoside triphosphate hydrolases"/>
    <property type="match status" value="2"/>
</dbReference>
<proteinExistence type="predicted"/>